<feature type="compositionally biased region" description="Polar residues" evidence="1">
    <location>
        <begin position="118"/>
        <end position="132"/>
    </location>
</feature>
<feature type="compositionally biased region" description="Basic and acidic residues" evidence="1">
    <location>
        <begin position="65"/>
        <end position="76"/>
    </location>
</feature>
<name>A0ABR2PCF2_9ROSI</name>
<evidence type="ECO:0000313" key="3">
    <source>
        <dbReference type="Proteomes" id="UP001396334"/>
    </source>
</evidence>
<evidence type="ECO:0000313" key="2">
    <source>
        <dbReference type="EMBL" id="KAK8986014.1"/>
    </source>
</evidence>
<gene>
    <name evidence="2" type="ORF">V6N11_037732</name>
</gene>
<evidence type="ECO:0000256" key="1">
    <source>
        <dbReference type="SAM" id="MobiDB-lite"/>
    </source>
</evidence>
<accession>A0ABR2PCF2</accession>
<feature type="region of interest" description="Disordered" evidence="1">
    <location>
        <begin position="65"/>
        <end position="149"/>
    </location>
</feature>
<reference evidence="2 3" key="1">
    <citation type="journal article" date="2024" name="G3 (Bethesda)">
        <title>Genome assembly of Hibiscus sabdariffa L. provides insights into metabolisms of medicinal natural products.</title>
        <authorList>
            <person name="Kim T."/>
        </authorList>
    </citation>
    <scope>NUCLEOTIDE SEQUENCE [LARGE SCALE GENOMIC DNA]</scope>
    <source>
        <strain evidence="2">TK-2024</strain>
        <tissue evidence="2">Old leaves</tissue>
    </source>
</reference>
<proteinExistence type="predicted"/>
<dbReference type="Proteomes" id="UP001396334">
    <property type="component" value="Unassembled WGS sequence"/>
</dbReference>
<dbReference type="EMBL" id="JBBPBN010000066">
    <property type="protein sequence ID" value="KAK8986014.1"/>
    <property type="molecule type" value="Genomic_DNA"/>
</dbReference>
<sequence length="149" mass="16677">MPLFKVIHMIESLGIENTVKVFRAMSNGPFKVLPLTTNNDVLNIVVELPRNRNVHLYLVEQDHAFVSEPNDEHEPQTNDEPEPVDSDSEFGTEPNIETNVESETDPIDEQVGRDTESGSELNVDTNVESGTDPNDEPICSDTELEVNQM</sequence>
<feature type="compositionally biased region" description="Acidic residues" evidence="1">
    <location>
        <begin position="77"/>
        <end position="90"/>
    </location>
</feature>
<keyword evidence="3" id="KW-1185">Reference proteome</keyword>
<organism evidence="2 3">
    <name type="scientific">Hibiscus sabdariffa</name>
    <name type="common">roselle</name>
    <dbReference type="NCBI Taxonomy" id="183260"/>
    <lineage>
        <taxon>Eukaryota</taxon>
        <taxon>Viridiplantae</taxon>
        <taxon>Streptophyta</taxon>
        <taxon>Embryophyta</taxon>
        <taxon>Tracheophyta</taxon>
        <taxon>Spermatophyta</taxon>
        <taxon>Magnoliopsida</taxon>
        <taxon>eudicotyledons</taxon>
        <taxon>Gunneridae</taxon>
        <taxon>Pentapetalae</taxon>
        <taxon>rosids</taxon>
        <taxon>malvids</taxon>
        <taxon>Malvales</taxon>
        <taxon>Malvaceae</taxon>
        <taxon>Malvoideae</taxon>
        <taxon>Hibiscus</taxon>
    </lineage>
</organism>
<protein>
    <submittedName>
        <fullName evidence="2">Uncharacterized protein</fullName>
    </submittedName>
</protein>
<comment type="caution">
    <text evidence="2">The sequence shown here is derived from an EMBL/GenBank/DDBJ whole genome shotgun (WGS) entry which is preliminary data.</text>
</comment>